<dbReference type="RefSeq" id="WP_278015471.1">
    <property type="nucleotide sequence ID" value="NZ_CP121106.1"/>
</dbReference>
<evidence type="ECO:0008006" key="4">
    <source>
        <dbReference type="Google" id="ProtNLM"/>
    </source>
</evidence>
<evidence type="ECO:0000256" key="1">
    <source>
        <dbReference type="SAM" id="MobiDB-lite"/>
    </source>
</evidence>
<dbReference type="EMBL" id="CP121106">
    <property type="protein sequence ID" value="WFL76710.1"/>
    <property type="molecule type" value="Genomic_DNA"/>
</dbReference>
<dbReference type="Proteomes" id="UP001215827">
    <property type="component" value="Chromosome"/>
</dbReference>
<name>A0ABY8FNW3_9SPHN</name>
<organism evidence="2 3">
    <name type="scientific">Altererythrobacter arenosus</name>
    <dbReference type="NCBI Taxonomy" id="3032592"/>
    <lineage>
        <taxon>Bacteria</taxon>
        <taxon>Pseudomonadati</taxon>
        <taxon>Pseudomonadota</taxon>
        <taxon>Alphaproteobacteria</taxon>
        <taxon>Sphingomonadales</taxon>
        <taxon>Erythrobacteraceae</taxon>
        <taxon>Altererythrobacter</taxon>
    </lineage>
</organism>
<feature type="compositionally biased region" description="Basic and acidic residues" evidence="1">
    <location>
        <begin position="177"/>
        <end position="186"/>
    </location>
</feature>
<sequence length="330" mass="36241">MTVQLPVPYEYEHKPIFSPQSQSKFLEHLATSGNVRLACKAAGVSPQTAYRARRKSAHLAAIWDAALLSARHHAEEVLADRALNGVEEAVYYHGEEVGARRRYSDRLLLAHLARLDRLAERAEVAEALARLDDAIEGLGRGEELPHTAHPEPFDNAQDRPVEGRAEDQATLLRQAQDDRFSLHQDRVPSVPSSRDSHPETPAKPVKPCRDCGGMCDTPRAVLGPGDCQFLDNRRDRMEAARPFDAPTPRDLAESHAQVCAIEAFQLEAFEAEGHEWWLVTSEEELCASALHGMSEEELARLGGDLLPTAAEGGLAEAGAGPVQSAFRDSR</sequence>
<protein>
    <recommendedName>
        <fullName evidence="4">Helix-turn-helix domain-containing protein</fullName>
    </recommendedName>
</protein>
<keyword evidence="3" id="KW-1185">Reference proteome</keyword>
<proteinExistence type="predicted"/>
<accession>A0ABY8FNW3</accession>
<feature type="region of interest" description="Disordered" evidence="1">
    <location>
        <begin position="177"/>
        <end position="205"/>
    </location>
</feature>
<reference evidence="2 3" key="1">
    <citation type="submission" date="2023-03" db="EMBL/GenBank/DDBJ databases">
        <title>Altererythrobacter sp. CAU 1644 isolated from sand.</title>
        <authorList>
            <person name="Kim W."/>
        </authorList>
    </citation>
    <scope>NUCLEOTIDE SEQUENCE [LARGE SCALE GENOMIC DNA]</scope>
    <source>
        <strain evidence="2 3">CAU 1644</strain>
    </source>
</reference>
<evidence type="ECO:0000313" key="2">
    <source>
        <dbReference type="EMBL" id="WFL76710.1"/>
    </source>
</evidence>
<gene>
    <name evidence="2" type="ORF">P7228_11970</name>
</gene>
<evidence type="ECO:0000313" key="3">
    <source>
        <dbReference type="Proteomes" id="UP001215827"/>
    </source>
</evidence>
<feature type="region of interest" description="Disordered" evidence="1">
    <location>
        <begin position="141"/>
        <end position="164"/>
    </location>
</feature>